<dbReference type="Proteomes" id="UP001139150">
    <property type="component" value="Unassembled WGS sequence"/>
</dbReference>
<sequence length="775" mass="88770">MKIIAKNKFVIIAIVTHLIFSYIWLVAFSGQYFIKITGLFVIQLLAMLLSVYWLYQTCKAIKNKKRKQFWLLLYNAVVLYSAGWIIWGYYILLSIDPPFPSMAELFFVSAYILFVIALIYKVNLHFSKQKLIHFVLDIAMIMIMTFALAWEFILSTVFFNPTGIILRDALLIFYPLMDLTLLSIALTLYLSSRGQKDKAVFTFLSIGFGAQTVADLIYVYQVIQGTYQFGSWIDPLWLNTMLLKGAAGIYLFKNGDPSLPMKQADSAHARPTNYTAYFLLIILLITTVVYHFEHLSAVEVALFITSFLIIARQVFLLKRLSSFSITLEKEVDKKTKDLRVALQKVEKMAKYDQLTNLPNRYLINHYLKEAICRCKSNNSKLAVMFLDLDRFKLANDTMGHEAGDQLLIDASNRLKQSVRKRDIIGRQGGDEFIIILEDIEQEEVTQIAKRLIDGFIPAFQLRKKEFFTSPSIGISMYPVDAVEKDELLKLADQAMYLAKELGKNNFQFYSSACNILQRKQLIETALNHAIKNNELSLKYQPQFDLNSSEIVGMEALLRWHHAELGEISPIEFIPIAEETRLIIPIGRWVLQTACQQIHTWQAHGYNPKKVAVNISSLQLQDPELVHFVREIIDHFQIQPSLIELEITESFMQNLAEAQHFLNVLKQLGVSISIDDFGTGYSSLSVINQLPIDRLKIDRTFIKDMLINPKTAILVKTIVEMGHNLHYDLIAEGIEHNEQAKALKELKCPVGQGYLYSPPISAEEIQVLLLQSTERQ</sequence>
<dbReference type="InterPro" id="IPR052155">
    <property type="entry name" value="Biofilm_reg_signaling"/>
</dbReference>
<dbReference type="InterPro" id="IPR035919">
    <property type="entry name" value="EAL_sf"/>
</dbReference>
<dbReference type="PANTHER" id="PTHR44757:SF2">
    <property type="entry name" value="BIOFILM ARCHITECTURE MAINTENANCE PROTEIN MBAA"/>
    <property type="match status" value="1"/>
</dbReference>
<evidence type="ECO:0000313" key="4">
    <source>
        <dbReference type="EMBL" id="MCL7747992.1"/>
    </source>
</evidence>
<dbReference type="RefSeq" id="WP_250096885.1">
    <property type="nucleotide sequence ID" value="NZ_JAKRYL010000012.1"/>
</dbReference>
<dbReference type="EMBL" id="JAKRYL010000012">
    <property type="protein sequence ID" value="MCL7747992.1"/>
    <property type="molecule type" value="Genomic_DNA"/>
</dbReference>
<proteinExistence type="predicted"/>
<name>A0A9X2CTW2_9BACI</name>
<dbReference type="SMART" id="SM00267">
    <property type="entry name" value="GGDEF"/>
    <property type="match status" value="1"/>
</dbReference>
<dbReference type="InterPro" id="IPR001633">
    <property type="entry name" value="EAL_dom"/>
</dbReference>
<dbReference type="CDD" id="cd01948">
    <property type="entry name" value="EAL"/>
    <property type="match status" value="1"/>
</dbReference>
<feature type="transmembrane region" description="Helical" evidence="1">
    <location>
        <begin position="71"/>
        <end position="93"/>
    </location>
</feature>
<dbReference type="PANTHER" id="PTHR44757">
    <property type="entry name" value="DIGUANYLATE CYCLASE DGCP"/>
    <property type="match status" value="1"/>
</dbReference>
<evidence type="ECO:0000259" key="3">
    <source>
        <dbReference type="PROSITE" id="PS50887"/>
    </source>
</evidence>
<dbReference type="NCBIfam" id="TIGR00254">
    <property type="entry name" value="GGDEF"/>
    <property type="match status" value="1"/>
</dbReference>
<dbReference type="FunFam" id="3.30.70.270:FF:000001">
    <property type="entry name" value="Diguanylate cyclase domain protein"/>
    <property type="match status" value="1"/>
</dbReference>
<dbReference type="PROSITE" id="PS50883">
    <property type="entry name" value="EAL"/>
    <property type="match status" value="1"/>
</dbReference>
<evidence type="ECO:0000256" key="1">
    <source>
        <dbReference type="SAM" id="Phobius"/>
    </source>
</evidence>
<dbReference type="Pfam" id="PF00990">
    <property type="entry name" value="GGDEF"/>
    <property type="match status" value="1"/>
</dbReference>
<keyword evidence="5" id="KW-1185">Reference proteome</keyword>
<feature type="transmembrane region" description="Helical" evidence="1">
    <location>
        <begin position="202"/>
        <end position="223"/>
    </location>
</feature>
<evidence type="ECO:0000259" key="2">
    <source>
        <dbReference type="PROSITE" id="PS50883"/>
    </source>
</evidence>
<dbReference type="InterPro" id="IPR043128">
    <property type="entry name" value="Rev_trsase/Diguanyl_cyclase"/>
</dbReference>
<feature type="transmembrane region" description="Helical" evidence="1">
    <location>
        <begin position="298"/>
        <end position="317"/>
    </location>
</feature>
<organism evidence="4 5">
    <name type="scientific">Halalkalibacter alkaliphilus</name>
    <dbReference type="NCBI Taxonomy" id="2917993"/>
    <lineage>
        <taxon>Bacteria</taxon>
        <taxon>Bacillati</taxon>
        <taxon>Bacillota</taxon>
        <taxon>Bacilli</taxon>
        <taxon>Bacillales</taxon>
        <taxon>Bacillaceae</taxon>
        <taxon>Halalkalibacter</taxon>
    </lineage>
</organism>
<keyword evidence="1" id="KW-1133">Transmembrane helix</keyword>
<dbReference type="InterPro" id="IPR000160">
    <property type="entry name" value="GGDEF_dom"/>
</dbReference>
<feature type="transmembrane region" description="Helical" evidence="1">
    <location>
        <begin position="134"/>
        <end position="159"/>
    </location>
</feature>
<keyword evidence="1" id="KW-0812">Transmembrane</keyword>
<dbReference type="Pfam" id="PF00563">
    <property type="entry name" value="EAL"/>
    <property type="match status" value="1"/>
</dbReference>
<reference evidence="4" key="1">
    <citation type="submission" date="2022-02" db="EMBL/GenBank/DDBJ databases">
        <title>Halalkalibacter sp. nov. isolated from Lonar Lake, India.</title>
        <authorList>
            <person name="Joshi A."/>
            <person name="Thite S."/>
            <person name="Lodha T."/>
        </authorList>
    </citation>
    <scope>NUCLEOTIDE SEQUENCE</scope>
    <source>
        <strain evidence="4">MEB205</strain>
    </source>
</reference>
<accession>A0A9X2CTW2</accession>
<comment type="caution">
    <text evidence="4">The sequence shown here is derived from an EMBL/GenBank/DDBJ whole genome shotgun (WGS) entry which is preliminary data.</text>
</comment>
<dbReference type="InterPro" id="IPR029787">
    <property type="entry name" value="Nucleotide_cyclase"/>
</dbReference>
<dbReference type="Gene3D" id="3.30.70.270">
    <property type="match status" value="1"/>
</dbReference>
<dbReference type="SUPFAM" id="SSF55073">
    <property type="entry name" value="Nucleotide cyclase"/>
    <property type="match status" value="1"/>
</dbReference>
<dbReference type="AlphaFoldDB" id="A0A9X2CTW2"/>
<feature type="transmembrane region" description="Helical" evidence="1">
    <location>
        <begin position="105"/>
        <end position="122"/>
    </location>
</feature>
<dbReference type="CDD" id="cd01949">
    <property type="entry name" value="GGDEF"/>
    <property type="match status" value="1"/>
</dbReference>
<feature type="transmembrane region" description="Helical" evidence="1">
    <location>
        <begin position="33"/>
        <end position="55"/>
    </location>
</feature>
<feature type="domain" description="GGDEF" evidence="3">
    <location>
        <begin position="379"/>
        <end position="511"/>
    </location>
</feature>
<protein>
    <submittedName>
        <fullName evidence="4">EAL domain-containing protein</fullName>
    </submittedName>
</protein>
<feature type="transmembrane region" description="Helical" evidence="1">
    <location>
        <begin position="171"/>
        <end position="190"/>
    </location>
</feature>
<keyword evidence="1" id="KW-0472">Membrane</keyword>
<dbReference type="PROSITE" id="PS50887">
    <property type="entry name" value="GGDEF"/>
    <property type="match status" value="1"/>
</dbReference>
<dbReference type="SUPFAM" id="SSF141868">
    <property type="entry name" value="EAL domain-like"/>
    <property type="match status" value="1"/>
</dbReference>
<dbReference type="SMART" id="SM00052">
    <property type="entry name" value="EAL"/>
    <property type="match status" value="1"/>
</dbReference>
<feature type="transmembrane region" description="Helical" evidence="1">
    <location>
        <begin position="9"/>
        <end position="27"/>
    </location>
</feature>
<gene>
    <name evidence="4" type="ORF">MF646_12745</name>
</gene>
<feature type="transmembrane region" description="Helical" evidence="1">
    <location>
        <begin position="274"/>
        <end position="292"/>
    </location>
</feature>
<dbReference type="Gene3D" id="3.20.20.450">
    <property type="entry name" value="EAL domain"/>
    <property type="match status" value="1"/>
</dbReference>
<evidence type="ECO:0000313" key="5">
    <source>
        <dbReference type="Proteomes" id="UP001139150"/>
    </source>
</evidence>
<feature type="domain" description="EAL" evidence="2">
    <location>
        <begin position="519"/>
        <end position="772"/>
    </location>
</feature>